<dbReference type="Proteomes" id="UP000371977">
    <property type="component" value="Unassembled WGS sequence"/>
</dbReference>
<comment type="caution">
    <text evidence="1">The sequence shown here is derived from an EMBL/GenBank/DDBJ whole genome shotgun (WGS) entry which is preliminary data.</text>
</comment>
<evidence type="ECO:0000313" key="1">
    <source>
        <dbReference type="EMBL" id="TYC50569.1"/>
    </source>
</evidence>
<accession>A0A6C2CAU7</accession>
<keyword evidence="2" id="KW-1185">Reference proteome</keyword>
<reference evidence="1 2" key="1">
    <citation type="submission" date="2019-01" db="EMBL/GenBank/DDBJ databases">
        <title>Weissella sp. nov., a novel lactic acid bacterium isolated from animal feces.</title>
        <authorList>
            <person name="Wang L.-T."/>
        </authorList>
    </citation>
    <scope>NUCLEOTIDE SEQUENCE [LARGE SCALE GENOMIC DNA]</scope>
    <source>
        <strain evidence="1 2">8H-2</strain>
    </source>
</reference>
<dbReference type="AlphaFoldDB" id="A0A6C2CAU7"/>
<gene>
    <name evidence="1" type="ORF">ESZ50_02550</name>
</gene>
<evidence type="ECO:0000313" key="2">
    <source>
        <dbReference type="Proteomes" id="UP000371977"/>
    </source>
</evidence>
<name>A0A6C2CAU7_9LACO</name>
<sequence length="99" mass="11230">MNDVGTVGNYNFEKNASFNGVTVEKAATQTISIKQSPAFAQGLNNLDKKRNHEQYTERYRTFEYLYTTGLSLKSIANKIGISESTINGERYLGRYKNNH</sequence>
<protein>
    <submittedName>
        <fullName evidence="1">Uncharacterized protein</fullName>
    </submittedName>
</protein>
<proteinExistence type="predicted"/>
<organism evidence="1 2">
    <name type="scientific">Weissella muntiaci</name>
    <dbReference type="NCBI Taxonomy" id="2508881"/>
    <lineage>
        <taxon>Bacteria</taxon>
        <taxon>Bacillati</taxon>
        <taxon>Bacillota</taxon>
        <taxon>Bacilli</taxon>
        <taxon>Lactobacillales</taxon>
        <taxon>Lactobacillaceae</taxon>
        <taxon>Weissella</taxon>
    </lineage>
</organism>
<dbReference type="RefSeq" id="WP_148622041.1">
    <property type="nucleotide sequence ID" value="NZ_SDGZ01000008.1"/>
</dbReference>
<dbReference type="EMBL" id="SDGZ01000008">
    <property type="protein sequence ID" value="TYC50569.1"/>
    <property type="molecule type" value="Genomic_DNA"/>
</dbReference>